<feature type="domain" description="Macro" evidence="7">
    <location>
        <begin position="1"/>
        <end position="183"/>
    </location>
</feature>
<keyword evidence="9" id="KW-1185">Reference proteome</keyword>
<dbReference type="EC" id="3.1.3.84" evidence="3"/>
<sequence length="183" mass="20405">MEANKPKRYLQLIDSKGDLFNAPDDTVIIHACNCLGIWGSGIASEFKKKYPAAYKEHFEYCKVHKENPEELRGTAQLIAPCEDSGGPCHYVGCLFTSTRYGKSKDAPVEILSATEQAMMHLLELVTKSIAEGNNISELRMCLINSGKFGVPFAETSRVLRTIEIQNENMPHKVTAMARAEEEH</sequence>
<gene>
    <name evidence="8" type="ORF">BDY21DRAFT_339746</name>
</gene>
<evidence type="ECO:0000256" key="3">
    <source>
        <dbReference type="ARBA" id="ARBA00012983"/>
    </source>
</evidence>
<accession>A0A6A6P510</accession>
<organism evidence="8 9">
    <name type="scientific">Lineolata rhizophorae</name>
    <dbReference type="NCBI Taxonomy" id="578093"/>
    <lineage>
        <taxon>Eukaryota</taxon>
        <taxon>Fungi</taxon>
        <taxon>Dikarya</taxon>
        <taxon>Ascomycota</taxon>
        <taxon>Pezizomycotina</taxon>
        <taxon>Dothideomycetes</taxon>
        <taxon>Dothideomycetes incertae sedis</taxon>
        <taxon>Lineolatales</taxon>
        <taxon>Lineolataceae</taxon>
        <taxon>Lineolata</taxon>
    </lineage>
</organism>
<comment type="function">
    <text evidence="1">Highly specific phosphatase involved in the metabolism of ADP-ribose 1''-phosphate (Appr1p) which is produced as a consequence of tRNA splicing.</text>
</comment>
<keyword evidence="5" id="KW-0378">Hydrolase</keyword>
<dbReference type="GO" id="GO:0140291">
    <property type="term" value="P:peptidyl-glutamate ADP-deribosylation"/>
    <property type="evidence" value="ECO:0007669"/>
    <property type="project" value="TreeGrafter"/>
</dbReference>
<protein>
    <recommendedName>
        <fullName evidence="4">ADP-ribose 1''-phosphate phosphatase</fullName>
        <ecNumber evidence="3">3.1.3.84</ecNumber>
    </recommendedName>
</protein>
<dbReference type="AlphaFoldDB" id="A0A6A6P510"/>
<comment type="similarity">
    <text evidence="2">Belongs to the POA1 family.</text>
</comment>
<evidence type="ECO:0000256" key="1">
    <source>
        <dbReference type="ARBA" id="ARBA00002432"/>
    </source>
</evidence>
<dbReference type="Gene3D" id="3.40.220.10">
    <property type="entry name" value="Leucine Aminopeptidase, subunit E, domain 1"/>
    <property type="match status" value="1"/>
</dbReference>
<dbReference type="InterPro" id="IPR002589">
    <property type="entry name" value="Macro_dom"/>
</dbReference>
<dbReference type="InterPro" id="IPR050892">
    <property type="entry name" value="ADP-ribose_metab_enzymes"/>
</dbReference>
<dbReference type="CDD" id="cd02901">
    <property type="entry name" value="Macro_Poa1p-like"/>
    <property type="match status" value="1"/>
</dbReference>
<dbReference type="PANTHER" id="PTHR12521:SF0">
    <property type="entry name" value="ADP-RIBOSE GLYCOHYDROLASE OARD1"/>
    <property type="match status" value="1"/>
</dbReference>
<dbReference type="SUPFAM" id="SSF52949">
    <property type="entry name" value="Macro domain-like"/>
    <property type="match status" value="1"/>
</dbReference>
<evidence type="ECO:0000256" key="2">
    <source>
        <dbReference type="ARBA" id="ARBA00006575"/>
    </source>
</evidence>
<dbReference type="OrthoDB" id="2155246at2759"/>
<reference evidence="8" key="1">
    <citation type="journal article" date="2020" name="Stud. Mycol.">
        <title>101 Dothideomycetes genomes: a test case for predicting lifestyles and emergence of pathogens.</title>
        <authorList>
            <person name="Haridas S."/>
            <person name="Albert R."/>
            <person name="Binder M."/>
            <person name="Bloem J."/>
            <person name="Labutti K."/>
            <person name="Salamov A."/>
            <person name="Andreopoulos B."/>
            <person name="Baker S."/>
            <person name="Barry K."/>
            <person name="Bills G."/>
            <person name="Bluhm B."/>
            <person name="Cannon C."/>
            <person name="Castanera R."/>
            <person name="Culley D."/>
            <person name="Daum C."/>
            <person name="Ezra D."/>
            <person name="Gonzalez J."/>
            <person name="Henrissat B."/>
            <person name="Kuo A."/>
            <person name="Liang C."/>
            <person name="Lipzen A."/>
            <person name="Lutzoni F."/>
            <person name="Magnuson J."/>
            <person name="Mondo S."/>
            <person name="Nolan M."/>
            <person name="Ohm R."/>
            <person name="Pangilinan J."/>
            <person name="Park H.-J."/>
            <person name="Ramirez L."/>
            <person name="Alfaro M."/>
            <person name="Sun H."/>
            <person name="Tritt A."/>
            <person name="Yoshinaga Y."/>
            <person name="Zwiers L.-H."/>
            <person name="Turgeon B."/>
            <person name="Goodwin S."/>
            <person name="Spatafora J."/>
            <person name="Crous P."/>
            <person name="Grigoriev I."/>
        </authorList>
    </citation>
    <scope>NUCLEOTIDE SEQUENCE</scope>
    <source>
        <strain evidence="8">ATCC 16933</strain>
    </source>
</reference>
<dbReference type="Pfam" id="PF01661">
    <property type="entry name" value="Macro"/>
    <property type="match status" value="1"/>
</dbReference>
<evidence type="ECO:0000256" key="5">
    <source>
        <dbReference type="ARBA" id="ARBA00022912"/>
    </source>
</evidence>
<name>A0A6A6P510_9PEZI</name>
<dbReference type="Proteomes" id="UP000799766">
    <property type="component" value="Unassembled WGS sequence"/>
</dbReference>
<dbReference type="InterPro" id="IPR043472">
    <property type="entry name" value="Macro_dom-like"/>
</dbReference>
<keyword evidence="5" id="KW-0904">Protein phosphatase</keyword>
<evidence type="ECO:0000313" key="9">
    <source>
        <dbReference type="Proteomes" id="UP000799766"/>
    </source>
</evidence>
<evidence type="ECO:0000313" key="8">
    <source>
        <dbReference type="EMBL" id="KAF2459095.1"/>
    </source>
</evidence>
<dbReference type="SMART" id="SM00506">
    <property type="entry name" value="A1pp"/>
    <property type="match status" value="1"/>
</dbReference>
<dbReference type="PROSITE" id="PS51154">
    <property type="entry name" value="MACRO"/>
    <property type="match status" value="1"/>
</dbReference>
<dbReference type="EMBL" id="MU001676">
    <property type="protein sequence ID" value="KAF2459095.1"/>
    <property type="molecule type" value="Genomic_DNA"/>
</dbReference>
<comment type="catalytic activity">
    <reaction evidence="6">
        <text>ADP-alpha-D-ribose 1''-phosphate + H2O = ADP-D-ribose + phosphate</text>
        <dbReference type="Rhea" id="RHEA:25029"/>
        <dbReference type="ChEBI" id="CHEBI:15377"/>
        <dbReference type="ChEBI" id="CHEBI:43474"/>
        <dbReference type="ChEBI" id="CHEBI:57967"/>
        <dbReference type="ChEBI" id="CHEBI:58753"/>
        <dbReference type="EC" id="3.1.3.84"/>
    </reaction>
</comment>
<dbReference type="GO" id="GO:0004721">
    <property type="term" value="F:phosphoprotein phosphatase activity"/>
    <property type="evidence" value="ECO:0007669"/>
    <property type="project" value="UniProtKB-KW"/>
</dbReference>
<evidence type="ECO:0000256" key="6">
    <source>
        <dbReference type="ARBA" id="ARBA00034427"/>
    </source>
</evidence>
<dbReference type="PANTHER" id="PTHR12521">
    <property type="entry name" value="PROTEIN C6ORF130"/>
    <property type="match status" value="1"/>
</dbReference>
<evidence type="ECO:0000256" key="4">
    <source>
        <dbReference type="ARBA" id="ARBA00019744"/>
    </source>
</evidence>
<evidence type="ECO:0000259" key="7">
    <source>
        <dbReference type="PROSITE" id="PS51154"/>
    </source>
</evidence>
<proteinExistence type="inferred from homology"/>